<dbReference type="RefSeq" id="WP_130291899.1">
    <property type="nucleotide sequence ID" value="NZ_SHKL01000001.1"/>
</dbReference>
<dbReference type="Proteomes" id="UP000291591">
    <property type="component" value="Unassembled WGS sequence"/>
</dbReference>
<evidence type="ECO:0000313" key="2">
    <source>
        <dbReference type="Proteomes" id="UP000291591"/>
    </source>
</evidence>
<keyword evidence="2" id="KW-1185">Reference proteome</keyword>
<dbReference type="EMBL" id="SHKL01000001">
    <property type="protein sequence ID" value="RZT87802.1"/>
    <property type="molecule type" value="Genomic_DNA"/>
</dbReference>
<name>A0A4Q7V045_PSEST</name>
<accession>A0A4Q7V045</accession>
<sequence length="273" mass="28744">MQPDVTTAPAGTTGAVLTDGVARGDRFVAFLGAPGEPSGPGWVAATDLFGPGLPAALDVVASARGTGSRAVAGSLLLEQYAHRVVAPVLAAWFEEGRVVDARLGSVRIEQVGAGFARVVFSGPVSTTGTRRAVGDGLVAGNLEPAAQAVHEHTRAGMRVLRGVVANAVATSLLHLSWPCDDGARYVPVLRAFLAENPVLDGLVGIEAIEEAGRTWMYTDRRTCCLAFRTEVARSREVPYCATCPVVPDADSRALFRGAARDYLKRHPHLRPRA</sequence>
<protein>
    <recommendedName>
        <fullName evidence="3">FhuF-like iron-sulfur protein</fullName>
    </recommendedName>
</protein>
<dbReference type="AlphaFoldDB" id="A0A4Q7V045"/>
<evidence type="ECO:0000313" key="1">
    <source>
        <dbReference type="EMBL" id="RZT87802.1"/>
    </source>
</evidence>
<organism evidence="1 2">
    <name type="scientific">Pseudonocardia sediminis</name>
    <dbReference type="NCBI Taxonomy" id="1397368"/>
    <lineage>
        <taxon>Bacteria</taxon>
        <taxon>Bacillati</taxon>
        <taxon>Actinomycetota</taxon>
        <taxon>Actinomycetes</taxon>
        <taxon>Pseudonocardiales</taxon>
        <taxon>Pseudonocardiaceae</taxon>
        <taxon>Pseudonocardia</taxon>
    </lineage>
</organism>
<gene>
    <name evidence="1" type="ORF">EV383_4728</name>
</gene>
<comment type="caution">
    <text evidence="1">The sequence shown here is derived from an EMBL/GenBank/DDBJ whole genome shotgun (WGS) entry which is preliminary data.</text>
</comment>
<evidence type="ECO:0008006" key="3">
    <source>
        <dbReference type="Google" id="ProtNLM"/>
    </source>
</evidence>
<proteinExistence type="predicted"/>
<reference evidence="1 2" key="1">
    <citation type="submission" date="2019-02" db="EMBL/GenBank/DDBJ databases">
        <title>Sequencing the genomes of 1000 actinobacteria strains.</title>
        <authorList>
            <person name="Klenk H.-P."/>
        </authorList>
    </citation>
    <scope>NUCLEOTIDE SEQUENCE [LARGE SCALE GENOMIC DNA]</scope>
    <source>
        <strain evidence="1 2">DSM 45779</strain>
    </source>
</reference>
<dbReference type="OrthoDB" id="3575650at2"/>